<evidence type="ECO:0000313" key="2">
    <source>
        <dbReference type="Proteomes" id="UP000260790"/>
    </source>
</evidence>
<accession>A0A8B2Z1W9</accession>
<reference evidence="1 2" key="1">
    <citation type="submission" date="2018-08" db="EMBL/GenBank/DDBJ databases">
        <title>A genome reference for cultivated species of the human gut microbiota.</title>
        <authorList>
            <person name="Zou Y."/>
            <person name="Xue W."/>
            <person name="Luo G."/>
        </authorList>
    </citation>
    <scope>NUCLEOTIDE SEQUENCE [LARGE SCALE GENOMIC DNA]</scope>
    <source>
        <strain evidence="1 2">TF10-9AT</strain>
    </source>
</reference>
<protein>
    <submittedName>
        <fullName evidence="1">Prevent-host-death protein</fullName>
    </submittedName>
</protein>
<gene>
    <name evidence="1" type="ORF">DXD09_01885</name>
</gene>
<sequence>MGGAPRFHSNFTDKALFWADLSVSKTHFTDKPSFFGDLSVNFWPL</sequence>
<dbReference type="EMBL" id="QSQR01000001">
    <property type="protein sequence ID" value="RGK48496.1"/>
    <property type="molecule type" value="Genomic_DNA"/>
</dbReference>
<dbReference type="AlphaFoldDB" id="A0A8B2Z1W9"/>
<proteinExistence type="predicted"/>
<evidence type="ECO:0000313" key="1">
    <source>
        <dbReference type="EMBL" id="RGK48496.1"/>
    </source>
</evidence>
<organism evidence="1 2">
    <name type="scientific">Ligilactobacillus ruminis</name>
    <dbReference type="NCBI Taxonomy" id="1623"/>
    <lineage>
        <taxon>Bacteria</taxon>
        <taxon>Bacillati</taxon>
        <taxon>Bacillota</taxon>
        <taxon>Bacilli</taxon>
        <taxon>Lactobacillales</taxon>
        <taxon>Lactobacillaceae</taxon>
        <taxon>Ligilactobacillus</taxon>
    </lineage>
</organism>
<name>A0A8B2Z1W9_9LACO</name>
<comment type="caution">
    <text evidence="1">The sequence shown here is derived from an EMBL/GenBank/DDBJ whole genome shotgun (WGS) entry which is preliminary data.</text>
</comment>
<dbReference type="Proteomes" id="UP000260790">
    <property type="component" value="Unassembled WGS sequence"/>
</dbReference>